<reference evidence="5 6" key="1">
    <citation type="submission" date="2014-03" db="EMBL/GenBank/DDBJ databases">
        <title>Bradyrhizobium valentinum sp. nov., isolated from effective nodules of Lupinus mariae-josephae, a lupine endemic of basic-lime soils in Eastern Spain.</title>
        <authorList>
            <person name="Duran D."/>
            <person name="Rey L."/>
            <person name="Navarro A."/>
            <person name="Busquets A."/>
            <person name="Imperial J."/>
            <person name="Ruiz-Argueso T."/>
        </authorList>
    </citation>
    <scope>NUCLEOTIDE SEQUENCE [LARGE SCALE GENOMIC DNA]</scope>
    <source>
        <strain evidence="5 6">LmjM3</strain>
    </source>
</reference>
<organism evidence="5 6">
    <name type="scientific">Bradyrhizobium valentinum</name>
    <dbReference type="NCBI Taxonomy" id="1518501"/>
    <lineage>
        <taxon>Bacteria</taxon>
        <taxon>Pseudomonadati</taxon>
        <taxon>Pseudomonadota</taxon>
        <taxon>Alphaproteobacteria</taxon>
        <taxon>Hyphomicrobiales</taxon>
        <taxon>Nitrobacteraceae</taxon>
        <taxon>Bradyrhizobium</taxon>
    </lineage>
</organism>
<dbReference type="Proteomes" id="UP000051913">
    <property type="component" value="Unassembled WGS sequence"/>
</dbReference>
<dbReference type="PROSITE" id="PS50043">
    <property type="entry name" value="HTH_LUXR_2"/>
    <property type="match status" value="1"/>
</dbReference>
<keyword evidence="6" id="KW-1185">Reference proteome</keyword>
<accession>A0A0R3M182</accession>
<dbReference type="Pfam" id="PF00196">
    <property type="entry name" value="GerE"/>
    <property type="match status" value="1"/>
</dbReference>
<dbReference type="SUPFAM" id="SSF46894">
    <property type="entry name" value="C-terminal effector domain of the bipartite response regulators"/>
    <property type="match status" value="1"/>
</dbReference>
<dbReference type="Gene3D" id="1.10.10.10">
    <property type="entry name" value="Winged helix-like DNA-binding domain superfamily/Winged helix DNA-binding domain"/>
    <property type="match status" value="1"/>
</dbReference>
<dbReference type="PANTHER" id="PTHR44688:SF16">
    <property type="entry name" value="DNA-BINDING TRANSCRIPTIONAL ACTIVATOR DEVR_DOSR"/>
    <property type="match status" value="1"/>
</dbReference>
<dbReference type="InterPro" id="IPR036388">
    <property type="entry name" value="WH-like_DNA-bd_sf"/>
</dbReference>
<dbReference type="STRING" id="1518501.CQ10_07400"/>
<feature type="domain" description="HTH luxR-type" evidence="4">
    <location>
        <begin position="130"/>
        <end position="195"/>
    </location>
</feature>
<dbReference type="SMART" id="SM00421">
    <property type="entry name" value="HTH_LUXR"/>
    <property type="match status" value="1"/>
</dbReference>
<dbReference type="GO" id="GO:0006355">
    <property type="term" value="P:regulation of DNA-templated transcription"/>
    <property type="evidence" value="ECO:0007669"/>
    <property type="project" value="InterPro"/>
</dbReference>
<keyword evidence="1" id="KW-0805">Transcription regulation</keyword>
<evidence type="ECO:0000313" key="6">
    <source>
        <dbReference type="Proteomes" id="UP000051913"/>
    </source>
</evidence>
<dbReference type="CDD" id="cd06170">
    <property type="entry name" value="LuxR_C_like"/>
    <property type="match status" value="1"/>
</dbReference>
<dbReference type="OrthoDB" id="434992at2"/>
<evidence type="ECO:0000313" key="5">
    <source>
        <dbReference type="EMBL" id="KRR13278.1"/>
    </source>
</evidence>
<comment type="caution">
    <text evidence="5">The sequence shown here is derived from an EMBL/GenBank/DDBJ whole genome shotgun (WGS) entry which is preliminary data.</text>
</comment>
<dbReference type="PANTHER" id="PTHR44688">
    <property type="entry name" value="DNA-BINDING TRANSCRIPTIONAL ACTIVATOR DEVR_DOSR"/>
    <property type="match status" value="1"/>
</dbReference>
<dbReference type="InterPro" id="IPR000792">
    <property type="entry name" value="Tscrpt_reg_LuxR_C"/>
</dbReference>
<evidence type="ECO:0000256" key="1">
    <source>
        <dbReference type="ARBA" id="ARBA00023015"/>
    </source>
</evidence>
<dbReference type="PRINTS" id="PR00038">
    <property type="entry name" value="HTHLUXR"/>
</dbReference>
<dbReference type="RefSeq" id="WP_057848709.1">
    <property type="nucleotide sequence ID" value="NZ_LLXX01000021.1"/>
</dbReference>
<evidence type="ECO:0000259" key="4">
    <source>
        <dbReference type="PROSITE" id="PS50043"/>
    </source>
</evidence>
<dbReference type="InterPro" id="IPR016032">
    <property type="entry name" value="Sig_transdc_resp-reg_C-effctor"/>
</dbReference>
<proteinExistence type="predicted"/>
<keyword evidence="2" id="KW-0238">DNA-binding</keyword>
<evidence type="ECO:0000256" key="2">
    <source>
        <dbReference type="ARBA" id="ARBA00023125"/>
    </source>
</evidence>
<evidence type="ECO:0000256" key="3">
    <source>
        <dbReference type="ARBA" id="ARBA00023163"/>
    </source>
</evidence>
<name>A0A0R3M182_9BRAD</name>
<dbReference type="AlphaFoldDB" id="A0A0R3M182"/>
<gene>
    <name evidence="5" type="ORF">CP49_16140</name>
</gene>
<sequence length="217" mass="24152">MDQVASDDARANDQWEPITSALRGGLIIVDAKGQIVWIDDNTRRRVNGGLQDLELPIDKSNATVIDCFVTSVDLTINGEKSTVCVVQEPKESSRDLVAAIESVLADTSSFTRTIIDRLKGLRPVSHPRILSTDVELLTDREREVLGLICEGKSDIDMSKELRLSQNTVRNHVASLYRKIGVNRRSAAIIWARERGITGEVGLGGNRRRRGLPELRRR</sequence>
<protein>
    <recommendedName>
        <fullName evidence="4">HTH luxR-type domain-containing protein</fullName>
    </recommendedName>
</protein>
<dbReference type="EMBL" id="LLXX01000021">
    <property type="protein sequence ID" value="KRR13278.1"/>
    <property type="molecule type" value="Genomic_DNA"/>
</dbReference>
<dbReference type="GO" id="GO:0003677">
    <property type="term" value="F:DNA binding"/>
    <property type="evidence" value="ECO:0007669"/>
    <property type="project" value="UniProtKB-KW"/>
</dbReference>
<keyword evidence="3" id="KW-0804">Transcription</keyword>